<evidence type="ECO:0000313" key="2">
    <source>
        <dbReference type="Proteomes" id="UP000076584"/>
    </source>
</evidence>
<dbReference type="PANTHER" id="PTHR35585">
    <property type="entry name" value="HHE DOMAIN PROTEIN (AFU_ORTHOLOGUE AFUA_4G00730)"/>
    <property type="match status" value="1"/>
</dbReference>
<protein>
    <submittedName>
        <fullName evidence="1">Hhe domain protein</fullName>
    </submittedName>
</protein>
<dbReference type="OrthoDB" id="9983919at2759"/>
<organism evidence="1 2">
    <name type="scientific">Colletotrichum incanum</name>
    <name type="common">Soybean anthracnose fungus</name>
    <dbReference type="NCBI Taxonomy" id="1573173"/>
    <lineage>
        <taxon>Eukaryota</taxon>
        <taxon>Fungi</taxon>
        <taxon>Dikarya</taxon>
        <taxon>Ascomycota</taxon>
        <taxon>Pezizomycotina</taxon>
        <taxon>Sordariomycetes</taxon>
        <taxon>Hypocreomycetidae</taxon>
        <taxon>Glomerellales</taxon>
        <taxon>Glomerellaceae</taxon>
        <taxon>Colletotrichum</taxon>
        <taxon>Colletotrichum spaethianum species complex</taxon>
    </lineage>
</organism>
<keyword evidence="2" id="KW-1185">Reference proteome</keyword>
<comment type="caution">
    <text evidence="1">The sequence shown here is derived from an EMBL/GenBank/DDBJ whole genome shotgun (WGS) entry which is preliminary data.</text>
</comment>
<dbReference type="AlphaFoldDB" id="A0A166LYQ4"/>
<gene>
    <name evidence="1" type="ORF">CI238_04486</name>
</gene>
<dbReference type="Pfam" id="PF01814">
    <property type="entry name" value="Hemerythrin"/>
    <property type="match status" value="1"/>
</dbReference>
<dbReference type="PANTHER" id="PTHR35585:SF1">
    <property type="entry name" value="HHE DOMAIN PROTEIN (AFU_ORTHOLOGUE AFUA_4G00730)"/>
    <property type="match status" value="1"/>
</dbReference>
<accession>A0A166LYQ4</accession>
<dbReference type="Proteomes" id="UP000076584">
    <property type="component" value="Unassembled WGS sequence"/>
</dbReference>
<proteinExistence type="predicted"/>
<sequence>MPRLSNAIKDDHRKIEQAYRYILTSTTPEDKNRWRNELALELARHCISEEQVLLPILKDRLSDGDSRSAKNHTDRESLKEKICRLKAIPVTDSSFEPELKALWVDMAAHVRDTDHQDVARLEECLTITESEELARKFRETMSLAPTRSNTSAARGPPSQLITDFLATKSGSIKDIDPILRGCR</sequence>
<dbReference type="EMBL" id="LFIW01002711">
    <property type="protein sequence ID" value="KZL64081.1"/>
    <property type="molecule type" value="Genomic_DNA"/>
</dbReference>
<reference evidence="1 2" key="1">
    <citation type="submission" date="2015-06" db="EMBL/GenBank/DDBJ databases">
        <title>Survival trade-offs in plant roots during colonization by closely related pathogenic and mutualistic fungi.</title>
        <authorList>
            <person name="Hacquard S."/>
            <person name="Kracher B."/>
            <person name="Hiruma K."/>
            <person name="Weinman A."/>
            <person name="Muench P."/>
            <person name="Garrido Oter R."/>
            <person name="Ver Loren van Themaat E."/>
            <person name="Dallerey J.-F."/>
            <person name="Damm U."/>
            <person name="Henrissat B."/>
            <person name="Lespinet O."/>
            <person name="Thon M."/>
            <person name="Kemen E."/>
            <person name="McHardy A.C."/>
            <person name="Schulze-Lefert P."/>
            <person name="O'Connell R.J."/>
        </authorList>
    </citation>
    <scope>NUCLEOTIDE SEQUENCE [LARGE SCALE GENOMIC DNA]</scope>
    <source>
        <strain evidence="1 2">MAFF 238704</strain>
    </source>
</reference>
<dbReference type="InterPro" id="IPR012312">
    <property type="entry name" value="Hemerythrin-like"/>
</dbReference>
<evidence type="ECO:0000313" key="1">
    <source>
        <dbReference type="EMBL" id="KZL64081.1"/>
    </source>
</evidence>
<name>A0A166LYQ4_COLIC</name>